<name>A0ABY9JTU7_9BACI</name>
<dbReference type="EMBL" id="CP129013">
    <property type="protein sequence ID" value="WLR42814.1"/>
    <property type="molecule type" value="Genomic_DNA"/>
</dbReference>
<protein>
    <submittedName>
        <fullName evidence="1">Uncharacterized protein</fullName>
    </submittedName>
</protein>
<sequence>MNSGKLLKVGDLSFKMFKEDGKIYIKIKNKNNEILTLREYEKYRKQLQQNLGGKWKWDRNFVAQLMEKGVPLYDENVLKRFRNSSSKFINSQFDDLTKYVQRLDESFLKVAGTTFKEEMKIWESFKGWKGGSKLTKLGKSTGIAGIGLTFYDNATGTLYNEKTGQWEFNDGEKMKKFAVDTSVDLVAGAGAMALGAAAGSFFLPPLGTAVGAVAGAGIYAVINLKISWTEPPKSVVDVTKDVANETVDTVREVASKTVDAVGNLTCSIGNKLDKVFW</sequence>
<accession>A0ABY9JTU7</accession>
<evidence type="ECO:0000313" key="2">
    <source>
        <dbReference type="Proteomes" id="UP001197974"/>
    </source>
</evidence>
<dbReference type="Proteomes" id="UP001197974">
    <property type="component" value="Chromosome"/>
</dbReference>
<gene>
    <name evidence="1" type="ORF">LC087_00795</name>
</gene>
<dbReference type="RefSeq" id="WP_306019816.1">
    <property type="nucleotide sequence ID" value="NZ_CP129013.1"/>
</dbReference>
<evidence type="ECO:0000313" key="1">
    <source>
        <dbReference type="EMBL" id="WLR42814.1"/>
    </source>
</evidence>
<proteinExistence type="predicted"/>
<keyword evidence="2" id="KW-1185">Reference proteome</keyword>
<organism evidence="1 2">
    <name type="scientific">Bacillus carboniphilus</name>
    <dbReference type="NCBI Taxonomy" id="86663"/>
    <lineage>
        <taxon>Bacteria</taxon>
        <taxon>Bacillati</taxon>
        <taxon>Bacillota</taxon>
        <taxon>Bacilli</taxon>
        <taxon>Bacillales</taxon>
        <taxon>Bacillaceae</taxon>
        <taxon>Bacillus</taxon>
    </lineage>
</organism>
<reference evidence="1 2" key="1">
    <citation type="submission" date="2023-06" db="EMBL/GenBank/DDBJ databases">
        <title>Five Gram-positive bacteria isolated from mangrove sediments in Shenzhen, Guangdong, China.</title>
        <authorList>
            <person name="Yu S."/>
            <person name="Zheng W."/>
            <person name="Huang Y."/>
        </authorList>
    </citation>
    <scope>NUCLEOTIDE SEQUENCE [LARGE SCALE GENOMIC DNA]</scope>
    <source>
        <strain evidence="1 2">SaN35-3</strain>
    </source>
</reference>